<dbReference type="PANTHER" id="PTHR31793:SF27">
    <property type="entry name" value="NOVEL THIOESTERASE SUPERFAMILY DOMAIN AND SAPOSIN A-TYPE DOMAIN CONTAINING PROTEIN (0610012H03RIK)"/>
    <property type="match status" value="1"/>
</dbReference>
<dbReference type="InterPro" id="IPR016181">
    <property type="entry name" value="Acyl_CoA_acyltransferase"/>
</dbReference>
<comment type="caution">
    <text evidence="4">The sequence shown here is derived from an EMBL/GenBank/DDBJ whole genome shotgun (WGS) entry which is preliminary data.</text>
</comment>
<dbReference type="SUPFAM" id="SSF54637">
    <property type="entry name" value="Thioesterase/thiol ester dehydrase-isomerase"/>
    <property type="match status" value="1"/>
</dbReference>
<protein>
    <submittedName>
        <fullName evidence="4">YbgC/FadM family acyl-CoA thioesterase</fullName>
        <ecNumber evidence="4">3.1.2.-</ecNumber>
    </submittedName>
</protein>
<keyword evidence="2 4" id="KW-0378">Hydrolase</keyword>
<dbReference type="CDD" id="cd04301">
    <property type="entry name" value="NAT_SF"/>
    <property type="match status" value="1"/>
</dbReference>
<dbReference type="InterPro" id="IPR006684">
    <property type="entry name" value="YbgC/YbaW"/>
</dbReference>
<dbReference type="Gene3D" id="3.40.630.30">
    <property type="match status" value="1"/>
</dbReference>
<proteinExistence type="inferred from homology"/>
<dbReference type="Pfam" id="PF13673">
    <property type="entry name" value="Acetyltransf_10"/>
    <property type="match status" value="1"/>
</dbReference>
<evidence type="ECO:0000313" key="4">
    <source>
        <dbReference type="EMBL" id="MEY2249409.1"/>
    </source>
</evidence>
<name>A0ABV4AVW2_9BURK</name>
<evidence type="ECO:0000313" key="5">
    <source>
        <dbReference type="Proteomes" id="UP001562178"/>
    </source>
</evidence>
<dbReference type="Proteomes" id="UP001562178">
    <property type="component" value="Unassembled WGS sequence"/>
</dbReference>
<reference evidence="4 5" key="1">
    <citation type="journal article" date="2016" name="Int. J. Syst. Evol. Microbiol.">
        <title>Description of Comamonas sediminis sp. nov., isolated from lagoon sediments.</title>
        <authorList>
            <person name="Subhash Y."/>
            <person name="Bang J.J."/>
            <person name="You T.H."/>
            <person name="Lee S.S."/>
        </authorList>
    </citation>
    <scope>NUCLEOTIDE SEQUENCE [LARGE SCALE GENOMIC DNA]</scope>
    <source>
        <strain evidence="4 5">JCM 31169</strain>
    </source>
</reference>
<sequence>MSSSSQILFETPARSLSDFRCRSRQRVRWSEVDLQKVVFNAHYLSYVDIAMSEYWRQLAVPYEEGMQRLGGELFLRATQLEFHASARLDDVIDIGLRVAKLGHTSVQYEAAIYCADKLLATATMVYVFADAAQQPQPLPQAYRSMVQRFEAGDDMVTLKTGSWNVLGQEAMRLRMQVFVREQGIPAEIEADAFDVSALHAVALNGLDMCVATGRMLPSAQNEHRADVMRIGRMAVAKPLRGGRLGRQVLDALVDAADRQGKRQVELHAQRTAESFYLRAGFSVVGEPYEEAGIAHISMQKTLR</sequence>
<dbReference type="CDD" id="cd00586">
    <property type="entry name" value="4HBT"/>
    <property type="match status" value="1"/>
</dbReference>
<dbReference type="PANTHER" id="PTHR31793">
    <property type="entry name" value="4-HYDROXYBENZOYL-COA THIOESTERASE FAMILY MEMBER"/>
    <property type="match status" value="1"/>
</dbReference>
<organism evidence="4 5">
    <name type="scientific">Comamonas sediminis</name>
    <dbReference type="NCBI Taxonomy" id="1783360"/>
    <lineage>
        <taxon>Bacteria</taxon>
        <taxon>Pseudomonadati</taxon>
        <taxon>Pseudomonadota</taxon>
        <taxon>Betaproteobacteria</taxon>
        <taxon>Burkholderiales</taxon>
        <taxon>Comamonadaceae</taxon>
        <taxon>Comamonas</taxon>
    </lineage>
</organism>
<evidence type="ECO:0000259" key="3">
    <source>
        <dbReference type="PROSITE" id="PS51186"/>
    </source>
</evidence>
<dbReference type="PROSITE" id="PS51186">
    <property type="entry name" value="GNAT"/>
    <property type="match status" value="1"/>
</dbReference>
<dbReference type="InterPro" id="IPR050563">
    <property type="entry name" value="4-hydroxybenzoyl-CoA_TE"/>
</dbReference>
<dbReference type="InterPro" id="IPR000182">
    <property type="entry name" value="GNAT_dom"/>
</dbReference>
<evidence type="ECO:0000256" key="1">
    <source>
        <dbReference type="ARBA" id="ARBA00005953"/>
    </source>
</evidence>
<evidence type="ECO:0000256" key="2">
    <source>
        <dbReference type="ARBA" id="ARBA00022801"/>
    </source>
</evidence>
<dbReference type="EC" id="3.1.2.-" evidence="4"/>
<dbReference type="Pfam" id="PF13279">
    <property type="entry name" value="4HBT_2"/>
    <property type="match status" value="1"/>
</dbReference>
<comment type="similarity">
    <text evidence="1">Belongs to the 4-hydroxybenzoyl-CoA thioesterase family.</text>
</comment>
<dbReference type="GO" id="GO:0016787">
    <property type="term" value="F:hydrolase activity"/>
    <property type="evidence" value="ECO:0007669"/>
    <property type="project" value="UniProtKB-KW"/>
</dbReference>
<accession>A0ABV4AVW2</accession>
<dbReference type="InterPro" id="IPR029069">
    <property type="entry name" value="HotDog_dom_sf"/>
</dbReference>
<feature type="domain" description="N-acetyltransferase" evidence="3">
    <location>
        <begin position="156"/>
        <end position="303"/>
    </location>
</feature>
<keyword evidence="5" id="KW-1185">Reference proteome</keyword>
<dbReference type="SUPFAM" id="SSF55729">
    <property type="entry name" value="Acyl-CoA N-acyltransferases (Nat)"/>
    <property type="match status" value="1"/>
</dbReference>
<dbReference type="EMBL" id="JBGBDC010000001">
    <property type="protein sequence ID" value="MEY2249409.1"/>
    <property type="molecule type" value="Genomic_DNA"/>
</dbReference>
<dbReference type="NCBIfam" id="TIGR00051">
    <property type="entry name" value="YbgC/FadM family acyl-CoA thioesterase"/>
    <property type="match status" value="1"/>
</dbReference>
<dbReference type="RefSeq" id="WP_369458651.1">
    <property type="nucleotide sequence ID" value="NZ_JBGBDC010000001.1"/>
</dbReference>
<gene>
    <name evidence="4" type="ORF">AB7A72_00180</name>
</gene>
<dbReference type="Gene3D" id="3.10.129.10">
    <property type="entry name" value="Hotdog Thioesterase"/>
    <property type="match status" value="1"/>
</dbReference>